<dbReference type="Proteomes" id="UP000270021">
    <property type="component" value="Chromosome"/>
</dbReference>
<evidence type="ECO:0000313" key="1">
    <source>
        <dbReference type="EMBL" id="AZN29362.1"/>
    </source>
</evidence>
<accession>A0A3S8Z767</accession>
<name>A0A3S8Z767_9ACTO</name>
<gene>
    <name evidence="1" type="ORF">EJO69_02855</name>
</gene>
<evidence type="ECO:0000313" key="2">
    <source>
        <dbReference type="Proteomes" id="UP000270021"/>
    </source>
</evidence>
<dbReference type="EMBL" id="CP034438">
    <property type="protein sequence ID" value="AZN29362.1"/>
    <property type="molecule type" value="Genomic_DNA"/>
</dbReference>
<dbReference type="RefSeq" id="WP_126038972.1">
    <property type="nucleotide sequence ID" value="NZ_CP034438.1"/>
</dbReference>
<sequence>MGFGDWLKRDIEKSRDMKHYYEVGCEVLGAPAGGWWGSTLRERTDRIEAGKKEVERRRRLGAQATESALRSAYREAQAQRGRDVQFKSNGITVKVKNGYSRQYDQFTTDIILIDPGRPGEHLHYILDENGNEIYARWTQNH</sequence>
<dbReference type="AlphaFoldDB" id="A0A3S8Z767"/>
<reference evidence="1 2" key="1">
    <citation type="submission" date="2018-12" db="EMBL/GenBank/DDBJ databases">
        <title>Complete genome sequence of Flaviflexus salsibiostraticola KCTC 33148.</title>
        <authorList>
            <person name="Bae J.-W."/>
        </authorList>
    </citation>
    <scope>NUCLEOTIDE SEQUENCE [LARGE SCALE GENOMIC DNA]</scope>
    <source>
        <strain evidence="1 2">KCTC 33148</strain>
    </source>
</reference>
<keyword evidence="2" id="KW-1185">Reference proteome</keyword>
<proteinExistence type="predicted"/>
<dbReference type="KEGG" id="fsl:EJO69_02855"/>
<organism evidence="1 2">
    <name type="scientific">Flaviflexus salsibiostraticola</name>
    <dbReference type="NCBI Taxonomy" id="1282737"/>
    <lineage>
        <taxon>Bacteria</taxon>
        <taxon>Bacillati</taxon>
        <taxon>Actinomycetota</taxon>
        <taxon>Actinomycetes</taxon>
        <taxon>Actinomycetales</taxon>
        <taxon>Actinomycetaceae</taxon>
        <taxon>Flaviflexus</taxon>
    </lineage>
</organism>
<protein>
    <submittedName>
        <fullName evidence="1">Uncharacterized protein</fullName>
    </submittedName>
</protein>